<dbReference type="AlphaFoldDB" id="A0A183DMT3"/>
<dbReference type="WBParaSite" id="GPUH_0001003501-mRNA-1">
    <property type="protein sequence ID" value="GPUH_0001003501-mRNA-1"/>
    <property type="gene ID" value="GPUH_0001003501"/>
</dbReference>
<dbReference type="Proteomes" id="UP000271098">
    <property type="component" value="Unassembled WGS sequence"/>
</dbReference>
<evidence type="ECO:0000313" key="3">
    <source>
        <dbReference type="WBParaSite" id="GPUH_0001003501-mRNA-1"/>
    </source>
</evidence>
<dbReference type="EMBL" id="UYRT01035794">
    <property type="protein sequence ID" value="VDK80861.1"/>
    <property type="molecule type" value="Genomic_DNA"/>
</dbReference>
<sequence length="80" mass="9250">MVDILGKHGNTGQRKVLLPAVTIRSKVVVRRIRFRRAATKATRRAIRHAKKNSMKRQHAKENVFADMEDRTKLINIMVSE</sequence>
<reference evidence="3" key="1">
    <citation type="submission" date="2016-06" db="UniProtKB">
        <authorList>
            <consortium name="WormBaseParasite"/>
        </authorList>
    </citation>
    <scope>IDENTIFICATION</scope>
</reference>
<evidence type="ECO:0000313" key="1">
    <source>
        <dbReference type="EMBL" id="VDK80861.1"/>
    </source>
</evidence>
<accession>A0A183DMT3</accession>
<reference evidence="1 2" key="2">
    <citation type="submission" date="2018-11" db="EMBL/GenBank/DDBJ databases">
        <authorList>
            <consortium name="Pathogen Informatics"/>
        </authorList>
    </citation>
    <scope>NUCLEOTIDE SEQUENCE [LARGE SCALE GENOMIC DNA]</scope>
</reference>
<proteinExistence type="predicted"/>
<gene>
    <name evidence="1" type="ORF">GPUH_LOCUS10021</name>
</gene>
<name>A0A183DMT3_9BILA</name>
<evidence type="ECO:0000313" key="2">
    <source>
        <dbReference type="Proteomes" id="UP000271098"/>
    </source>
</evidence>
<keyword evidence="2" id="KW-1185">Reference proteome</keyword>
<organism evidence="3">
    <name type="scientific">Gongylonema pulchrum</name>
    <dbReference type="NCBI Taxonomy" id="637853"/>
    <lineage>
        <taxon>Eukaryota</taxon>
        <taxon>Metazoa</taxon>
        <taxon>Ecdysozoa</taxon>
        <taxon>Nematoda</taxon>
        <taxon>Chromadorea</taxon>
        <taxon>Rhabditida</taxon>
        <taxon>Spirurina</taxon>
        <taxon>Spiruromorpha</taxon>
        <taxon>Spiruroidea</taxon>
        <taxon>Gongylonematidae</taxon>
        <taxon>Gongylonema</taxon>
    </lineage>
</organism>
<protein>
    <submittedName>
        <fullName evidence="3">40S ribosomal protein S24</fullName>
    </submittedName>
</protein>